<reference evidence="6 7" key="1">
    <citation type="submission" date="2016-09" db="EMBL/GenBank/DDBJ databases">
        <title>Genome-resolved meta-omics ties microbial dynamics to process performance in biotechnology for thiocyanate degradation.</title>
        <authorList>
            <person name="Kantor R.S."/>
            <person name="Huddy R.J."/>
            <person name="Iyer R."/>
            <person name="Thomas B.C."/>
            <person name="Brown C.T."/>
            <person name="Anantharaman K."/>
            <person name="Tringe S."/>
            <person name="Hettich R.L."/>
            <person name="Harrison S.T."/>
            <person name="Banfield J.F."/>
        </authorList>
    </citation>
    <scope>NUCLEOTIDE SEQUENCE [LARGE SCALE GENOMIC DNA]</scope>
    <source>
        <strain evidence="6">59-99</strain>
    </source>
</reference>
<keyword evidence="1 2" id="KW-0663">Pyridoxal phosphate</keyword>
<dbReference type="SUPFAM" id="SSF51419">
    <property type="entry name" value="PLP-binding barrel"/>
    <property type="match status" value="1"/>
</dbReference>
<evidence type="ECO:0000313" key="6">
    <source>
        <dbReference type="EMBL" id="OJX60847.1"/>
    </source>
</evidence>
<evidence type="ECO:0000256" key="3">
    <source>
        <dbReference type="PIRSR" id="PIRSR004848-1"/>
    </source>
</evidence>
<comment type="function">
    <text evidence="2">Pyridoxal 5'-phosphate (PLP)-binding protein, which is involved in PLP homeostasis.</text>
</comment>
<dbReference type="Proteomes" id="UP000184233">
    <property type="component" value="Unassembled WGS sequence"/>
</dbReference>
<dbReference type="STRING" id="1895771.BGO89_04595"/>
<evidence type="ECO:0000256" key="1">
    <source>
        <dbReference type="ARBA" id="ARBA00022898"/>
    </source>
</evidence>
<dbReference type="HAMAP" id="MF_02087">
    <property type="entry name" value="PLP_homeostasis"/>
    <property type="match status" value="1"/>
</dbReference>
<dbReference type="Pfam" id="PF01168">
    <property type="entry name" value="Ala_racemase_N"/>
    <property type="match status" value="1"/>
</dbReference>
<sequence length="228" mass="24847">MSIATAISDVRERIRRACMNAGRAASDVDLLLATKTVSPERLREAIAAGATLFGENRMQEFVPKAEALQDAPITWHFIGHLQTNKVRDAVRHAVCVQSVDRPSLAKELDKELQKRGTGLDILVEVNTSGEESKHGAAPEHVDDLLEYIGTCASLRVRGFMTIGALSEDENDVRACFRSLRTIRDKAIEDGRIPSSATVLSMGMSGDLELAVEEGSTMIRIGSAVFGRR</sequence>
<dbReference type="AlphaFoldDB" id="A0A1M3L5L0"/>
<gene>
    <name evidence="6" type="ORF">BGO89_04595</name>
</gene>
<dbReference type="GO" id="GO:0030170">
    <property type="term" value="F:pyridoxal phosphate binding"/>
    <property type="evidence" value="ECO:0007669"/>
    <property type="project" value="UniProtKB-UniRule"/>
</dbReference>
<dbReference type="FunFam" id="3.20.20.10:FF:000018">
    <property type="entry name" value="Pyridoxal phosphate homeostasis protein"/>
    <property type="match status" value="1"/>
</dbReference>
<dbReference type="PANTHER" id="PTHR10146:SF14">
    <property type="entry name" value="PYRIDOXAL PHOSPHATE HOMEOSTASIS PROTEIN"/>
    <property type="match status" value="1"/>
</dbReference>
<dbReference type="InterPro" id="IPR029066">
    <property type="entry name" value="PLP-binding_barrel"/>
</dbReference>
<dbReference type="CDD" id="cd00635">
    <property type="entry name" value="PLPDE_III_YBL036c_like"/>
    <property type="match status" value="1"/>
</dbReference>
<comment type="caution">
    <text evidence="6">The sequence shown here is derived from an EMBL/GenBank/DDBJ whole genome shotgun (WGS) entry which is preliminary data.</text>
</comment>
<evidence type="ECO:0000256" key="4">
    <source>
        <dbReference type="RuleBase" id="RU004514"/>
    </source>
</evidence>
<protein>
    <recommendedName>
        <fullName evidence="2">Pyridoxal phosphate homeostasis protein</fullName>
        <shortName evidence="2">PLP homeostasis protein</shortName>
    </recommendedName>
</protein>
<proteinExistence type="inferred from homology"/>
<dbReference type="PANTHER" id="PTHR10146">
    <property type="entry name" value="PROLINE SYNTHETASE CO-TRANSCRIBED BACTERIAL HOMOLOG PROTEIN"/>
    <property type="match status" value="1"/>
</dbReference>
<organism evidence="6 7">
    <name type="scientific">Candidatus Kapaibacterium thiocyanatum</name>
    <dbReference type="NCBI Taxonomy" id="1895771"/>
    <lineage>
        <taxon>Bacteria</taxon>
        <taxon>Pseudomonadati</taxon>
        <taxon>Candidatus Kapaibacteriota</taxon>
        <taxon>Candidatus Kapaibacteriia</taxon>
        <taxon>Candidatus Kapaibacteriales</taxon>
        <taxon>Candidatus Kapaibacteriaceae</taxon>
        <taxon>Candidatus Kapaibacterium</taxon>
    </lineage>
</organism>
<comment type="cofactor">
    <cofactor evidence="3">
        <name>pyridoxal 5'-phosphate</name>
        <dbReference type="ChEBI" id="CHEBI:597326"/>
    </cofactor>
</comment>
<comment type="similarity">
    <text evidence="2 4">Belongs to the pyridoxal phosphate-binding protein YggS/PROSC family.</text>
</comment>
<dbReference type="Gene3D" id="3.20.20.10">
    <property type="entry name" value="Alanine racemase"/>
    <property type="match status" value="1"/>
</dbReference>
<dbReference type="InterPro" id="IPR011078">
    <property type="entry name" value="PyrdxlP_homeostasis"/>
</dbReference>
<evidence type="ECO:0000313" key="7">
    <source>
        <dbReference type="Proteomes" id="UP000184233"/>
    </source>
</evidence>
<name>A0A1M3L5L0_9BACT</name>
<feature type="domain" description="Alanine racemase N-terminal" evidence="5">
    <location>
        <begin position="42"/>
        <end position="226"/>
    </location>
</feature>
<dbReference type="NCBIfam" id="TIGR00044">
    <property type="entry name" value="YggS family pyridoxal phosphate-dependent enzyme"/>
    <property type="match status" value="1"/>
</dbReference>
<evidence type="ECO:0000256" key="2">
    <source>
        <dbReference type="HAMAP-Rule" id="MF_02087"/>
    </source>
</evidence>
<dbReference type="PIRSF" id="PIRSF004848">
    <property type="entry name" value="YBL036c_PLPDEIII"/>
    <property type="match status" value="1"/>
</dbReference>
<feature type="modified residue" description="N6-(pyridoxal phosphate)lysine" evidence="2 3">
    <location>
        <position position="35"/>
    </location>
</feature>
<accession>A0A1M3L5L0</accession>
<dbReference type="InterPro" id="IPR001608">
    <property type="entry name" value="Ala_racemase_N"/>
</dbReference>
<dbReference type="EMBL" id="MKVH01000003">
    <property type="protein sequence ID" value="OJX60847.1"/>
    <property type="molecule type" value="Genomic_DNA"/>
</dbReference>
<evidence type="ECO:0000259" key="5">
    <source>
        <dbReference type="Pfam" id="PF01168"/>
    </source>
</evidence>